<dbReference type="Proteomes" id="UP000095059">
    <property type="component" value="Unassembled WGS sequence"/>
</dbReference>
<dbReference type="InterPro" id="IPR010744">
    <property type="entry name" value="Phage_CI_N"/>
</dbReference>
<name>A0ABX3ATS2_ALILO</name>
<dbReference type="EMBL" id="AJYJ02000123">
    <property type="protein sequence ID" value="OEF10835.1"/>
    <property type="molecule type" value="Genomic_DNA"/>
</dbReference>
<evidence type="ECO:0000313" key="4">
    <source>
        <dbReference type="Proteomes" id="UP000095059"/>
    </source>
</evidence>
<dbReference type="InterPro" id="IPR010982">
    <property type="entry name" value="Lambda_DNA-bd_dom_sf"/>
</dbReference>
<protein>
    <submittedName>
        <fullName evidence="3">Transcriptional regulator</fullName>
    </submittedName>
</protein>
<dbReference type="RefSeq" id="WP_017022973.1">
    <property type="nucleotide sequence ID" value="NZ_AJYJ02000123.1"/>
</dbReference>
<comment type="caution">
    <text evidence="3">The sequence shown here is derived from an EMBL/GenBank/DDBJ whole genome shotgun (WGS) entry which is preliminary data.</text>
</comment>
<proteinExistence type="predicted"/>
<dbReference type="Gene3D" id="2.10.109.10">
    <property type="entry name" value="Umud Fragment, subunit A"/>
    <property type="match status" value="1"/>
</dbReference>
<keyword evidence="4" id="KW-1185">Reference proteome</keyword>
<evidence type="ECO:0000259" key="1">
    <source>
        <dbReference type="Pfam" id="PF07022"/>
    </source>
</evidence>
<accession>A0ABX3ATS2</accession>
<dbReference type="Gene3D" id="1.10.260.40">
    <property type="entry name" value="lambda repressor-like DNA-binding domains"/>
    <property type="match status" value="1"/>
</dbReference>
<organism evidence="3 4">
    <name type="scientific">Aliivibrio logei 5S-186</name>
    <dbReference type="NCBI Taxonomy" id="626086"/>
    <lineage>
        <taxon>Bacteria</taxon>
        <taxon>Pseudomonadati</taxon>
        <taxon>Pseudomonadota</taxon>
        <taxon>Gammaproteobacteria</taxon>
        <taxon>Vibrionales</taxon>
        <taxon>Vibrionaceae</taxon>
        <taxon>Aliivibrio</taxon>
    </lineage>
</organism>
<evidence type="ECO:0000259" key="2">
    <source>
        <dbReference type="Pfam" id="PF16452"/>
    </source>
</evidence>
<feature type="domain" description="Bacteriophage CI repressor C-terminal" evidence="2">
    <location>
        <begin position="92"/>
        <end position="193"/>
    </location>
</feature>
<feature type="domain" description="Bacteriophage CI repressor N-terminal" evidence="1">
    <location>
        <begin position="24"/>
        <end position="82"/>
    </location>
</feature>
<dbReference type="InterPro" id="IPR032499">
    <property type="entry name" value="Phage_CI_C"/>
</dbReference>
<dbReference type="Pfam" id="PF07022">
    <property type="entry name" value="Phage_CI_repr"/>
    <property type="match status" value="1"/>
</dbReference>
<evidence type="ECO:0000313" key="3">
    <source>
        <dbReference type="EMBL" id="OEF10835.1"/>
    </source>
</evidence>
<reference evidence="3 4" key="1">
    <citation type="journal article" date="2012" name="Science">
        <title>Ecological populations of bacteria act as socially cohesive units of antibiotic production and resistance.</title>
        <authorList>
            <person name="Cordero O.X."/>
            <person name="Wildschutte H."/>
            <person name="Kirkup B."/>
            <person name="Proehl S."/>
            <person name="Ngo L."/>
            <person name="Hussain F."/>
            <person name="Le Roux F."/>
            <person name="Mincer T."/>
            <person name="Polz M.F."/>
        </authorList>
    </citation>
    <scope>NUCLEOTIDE SEQUENCE [LARGE SCALE GENOMIC DNA]</scope>
    <source>
        <strain evidence="3 4">5S-186</strain>
    </source>
</reference>
<sequence>MTTLQAKIPPFDYIGGKKFTVNLKDVADVDTFLKLADVFGIPRTTITTWNTHDRTSFELIVRAHLATGASVRYMALGEGEAFENNVTTVPSLKVSKLVDGALLDGGKINLDEEALKRFGLTPFNTQVIEDDAGMYYINNESTDPVSGDYLLNVDGRLSINNLQRLPGKKLAIAFGTSTIEVSEEDVKVVGRVAMEMKKK</sequence>
<gene>
    <name evidence="3" type="ORF">A1Q5_01520</name>
</gene>
<dbReference type="Pfam" id="PF16452">
    <property type="entry name" value="Phage_CI_C"/>
    <property type="match status" value="1"/>
</dbReference>